<evidence type="ECO:0000259" key="1">
    <source>
        <dbReference type="SMART" id="SM00746"/>
    </source>
</evidence>
<dbReference type="SMART" id="SM00746">
    <property type="entry name" value="TRASH"/>
    <property type="match status" value="1"/>
</dbReference>
<dbReference type="InterPro" id="IPR012348">
    <property type="entry name" value="RNR-like"/>
</dbReference>
<sequence>MRNKRMLESDKVLEKAASLQSQGKPFALATVIRCESPTSAKPGAKALVEPDGVIHGWIGGGCAQPAVIKIARRALEEGQPYLIRISPERSVESENGIMDFGMTCHSGGTLDIFVDPIIPRPGLLVLGASPAAQALAALAKRVGFQVLVAFPGATRETFPEADQILDGFDMAAENLPAELFVVVATQGKKDEEALETALGLPAQYVAFIASRRKAEKLKAYLLERGHNPTQVNAIAAPAGIDIGAVTPEEVALSVLAGVVQARRVSAMRSQDKPVTLPLAVDPVCHMTVDIATAEYTHLHQGQTYYFCCKGCREAFAKTPEKYLVQAETGV</sequence>
<dbReference type="InParanoid" id="A0A5C7EHF9"/>
<name>A0A5C7EHF9_9PROT</name>
<feature type="domain" description="TRASH" evidence="1">
    <location>
        <begin position="281"/>
        <end position="319"/>
    </location>
</feature>
<dbReference type="Gene3D" id="3.40.50.720">
    <property type="entry name" value="NAD(P)-binding Rossmann-like Domain"/>
    <property type="match status" value="1"/>
</dbReference>
<organism evidence="2 3">
    <name type="scientific">Pelomicrobium methylotrophicum</name>
    <dbReference type="NCBI Taxonomy" id="2602750"/>
    <lineage>
        <taxon>Bacteria</taxon>
        <taxon>Pseudomonadati</taxon>
        <taxon>Pseudomonadota</taxon>
        <taxon>Hydrogenophilia</taxon>
        <taxon>Hydrogenophilia incertae sedis</taxon>
        <taxon>Pelomicrobium</taxon>
    </lineage>
</organism>
<dbReference type="PANTHER" id="PTHR30388:SF6">
    <property type="entry name" value="XANTHINE DEHYDROGENASE SUBUNIT A-RELATED"/>
    <property type="match status" value="1"/>
</dbReference>
<evidence type="ECO:0000313" key="2">
    <source>
        <dbReference type="EMBL" id="TXF10734.1"/>
    </source>
</evidence>
<dbReference type="SUPFAM" id="SSF47240">
    <property type="entry name" value="Ferritin-like"/>
    <property type="match status" value="1"/>
</dbReference>
<evidence type="ECO:0000313" key="3">
    <source>
        <dbReference type="Proteomes" id="UP000321201"/>
    </source>
</evidence>
<dbReference type="InterPro" id="IPR011017">
    <property type="entry name" value="TRASH_dom"/>
</dbReference>
<dbReference type="InterPro" id="IPR007029">
    <property type="entry name" value="YHS_dom"/>
</dbReference>
<dbReference type="Pfam" id="PF04945">
    <property type="entry name" value="YHS"/>
    <property type="match status" value="1"/>
</dbReference>
<dbReference type="PANTHER" id="PTHR30388">
    <property type="entry name" value="ALDEHYDE OXIDOREDUCTASE MOLYBDENUM COFACTOR ASSEMBLY PROTEIN"/>
    <property type="match status" value="1"/>
</dbReference>
<dbReference type="Proteomes" id="UP000321201">
    <property type="component" value="Unassembled WGS sequence"/>
</dbReference>
<protein>
    <submittedName>
        <fullName evidence="2">YHS domain-containing protein</fullName>
    </submittedName>
</protein>
<accession>A0A5C7EHF9</accession>
<gene>
    <name evidence="2" type="ORF">FR698_13965</name>
</gene>
<dbReference type="OrthoDB" id="5296925at2"/>
<proteinExistence type="predicted"/>
<dbReference type="InterPro" id="IPR003777">
    <property type="entry name" value="XdhC_CoxI"/>
</dbReference>
<dbReference type="InterPro" id="IPR009078">
    <property type="entry name" value="Ferritin-like_SF"/>
</dbReference>
<dbReference type="InterPro" id="IPR027051">
    <property type="entry name" value="XdhC_Rossmann_dom"/>
</dbReference>
<dbReference type="FunCoup" id="A0A5C7EHF9">
    <property type="interactions" value="58"/>
</dbReference>
<dbReference type="AlphaFoldDB" id="A0A5C7EHF9"/>
<dbReference type="InterPro" id="IPR052698">
    <property type="entry name" value="MoCofactor_Util/Proc"/>
</dbReference>
<dbReference type="Pfam" id="PF02625">
    <property type="entry name" value="XdhC_CoxI"/>
    <property type="match status" value="1"/>
</dbReference>
<dbReference type="EMBL" id="VPFL01000023">
    <property type="protein sequence ID" value="TXF10734.1"/>
    <property type="molecule type" value="Genomic_DNA"/>
</dbReference>
<dbReference type="Gene3D" id="1.10.620.20">
    <property type="entry name" value="Ribonucleotide Reductase, subunit A"/>
    <property type="match status" value="1"/>
</dbReference>
<keyword evidence="3" id="KW-1185">Reference proteome</keyword>
<comment type="caution">
    <text evidence="2">The sequence shown here is derived from an EMBL/GenBank/DDBJ whole genome shotgun (WGS) entry which is preliminary data.</text>
</comment>
<dbReference type="GO" id="GO:0016491">
    <property type="term" value="F:oxidoreductase activity"/>
    <property type="evidence" value="ECO:0007669"/>
    <property type="project" value="InterPro"/>
</dbReference>
<reference evidence="2 3" key="1">
    <citation type="submission" date="2019-08" db="EMBL/GenBank/DDBJ databases">
        <title>Pelomicrobium methylotrophicum gen. nov., sp. nov. a moderately thermophilic, facultatively anaerobic, lithoautotrophic and methylotrophic bacterium isolated from a terrestrial mud volcano.</title>
        <authorList>
            <person name="Slobodkina G.B."/>
            <person name="Merkel A.Y."/>
            <person name="Slobodkin A.I."/>
        </authorList>
    </citation>
    <scope>NUCLEOTIDE SEQUENCE [LARGE SCALE GENOMIC DNA]</scope>
    <source>
        <strain evidence="2 3">SM250</strain>
    </source>
</reference>
<dbReference type="Pfam" id="PF13478">
    <property type="entry name" value="XdhC_C"/>
    <property type="match status" value="1"/>
</dbReference>